<comment type="caution">
    <text evidence="10">The sequence shown here is derived from an EMBL/GenBank/DDBJ whole genome shotgun (WGS) entry which is preliminary data.</text>
</comment>
<accession>A0A554XA35</accession>
<evidence type="ECO:0000313" key="10">
    <source>
        <dbReference type="EMBL" id="TSE32659.1"/>
    </source>
</evidence>
<keyword evidence="11" id="KW-1185">Reference proteome</keyword>
<dbReference type="RefSeq" id="WP_052231509.1">
    <property type="nucleotide sequence ID" value="NZ_CP083911.1"/>
</dbReference>
<dbReference type="PANTHER" id="PTHR11054:SF0">
    <property type="entry name" value="6-PHOSPHOGLUCONOLACTONASE"/>
    <property type="match status" value="1"/>
</dbReference>
<protein>
    <recommendedName>
        <fullName evidence="6 7">6-phosphogluconolactonase</fullName>
        <shortName evidence="7">6PGL</shortName>
        <ecNumber evidence="5 7">3.1.1.31</ecNumber>
    </recommendedName>
</protein>
<sequence length="247" mass="26620">MSNTASRGAAAAVTEHRHDTPAQQAHALADAVAAQLQQALRARAVATLAVSGGRSPVAFLQALAQQPLPWERVLITLVDERCLPDGHTERNATLVTQHLLHAGAQRATWIDWLAGLPDPQTVPDDALLQWAAERGATLPWPLDVVVLGMGEDGHTASWFADSPGLDVALHGLARLTVTHPRHAPYRRLTLTRRAITEARHRHLALAGARKGSVYARARLAPTASLPVSLLLHDPRSPIDVWLADTQS</sequence>
<reference evidence="10 11" key="1">
    <citation type="submission" date="2019-07" db="EMBL/GenBank/DDBJ databases">
        <title>Tepidimonas taiwanensis I1-1 draft genome.</title>
        <authorList>
            <person name="Da Costa M.S."/>
            <person name="Froufe H.J.C."/>
            <person name="Egas C."/>
            <person name="Albuquerque L."/>
        </authorList>
    </citation>
    <scope>NUCLEOTIDE SEQUENCE [LARGE SCALE GENOMIC DNA]</scope>
    <source>
        <strain evidence="10 11">I1-1</strain>
    </source>
</reference>
<feature type="domain" description="Glucosamine/galactosamine-6-phosphate isomerase" evidence="9">
    <location>
        <begin position="20"/>
        <end position="231"/>
    </location>
</feature>
<dbReference type="InterPro" id="IPR006148">
    <property type="entry name" value="Glc/Gal-6P_isomerase"/>
</dbReference>
<dbReference type="AlphaFoldDB" id="A0A554XA35"/>
<dbReference type="NCBIfam" id="TIGR01198">
    <property type="entry name" value="pgl"/>
    <property type="match status" value="1"/>
</dbReference>
<evidence type="ECO:0000256" key="1">
    <source>
        <dbReference type="ARBA" id="ARBA00000832"/>
    </source>
</evidence>
<dbReference type="STRING" id="307486.GCA_000807215_01101"/>
<feature type="region of interest" description="Disordered" evidence="8">
    <location>
        <begin position="1"/>
        <end position="25"/>
    </location>
</feature>
<comment type="catalytic activity">
    <reaction evidence="1 7">
        <text>6-phospho-D-glucono-1,5-lactone + H2O = 6-phospho-D-gluconate + H(+)</text>
        <dbReference type="Rhea" id="RHEA:12556"/>
        <dbReference type="ChEBI" id="CHEBI:15377"/>
        <dbReference type="ChEBI" id="CHEBI:15378"/>
        <dbReference type="ChEBI" id="CHEBI:57955"/>
        <dbReference type="ChEBI" id="CHEBI:58759"/>
        <dbReference type="EC" id="3.1.1.31"/>
    </reaction>
</comment>
<dbReference type="InterPro" id="IPR039104">
    <property type="entry name" value="6PGL"/>
</dbReference>
<comment type="similarity">
    <text evidence="4 7">Belongs to the glucosamine/galactosamine-6-phosphate isomerase family. 6-phosphogluconolactonase subfamily.</text>
</comment>
<dbReference type="GO" id="GO:0017057">
    <property type="term" value="F:6-phosphogluconolactonase activity"/>
    <property type="evidence" value="ECO:0007669"/>
    <property type="project" value="UniProtKB-UniRule"/>
</dbReference>
<evidence type="ECO:0000313" key="11">
    <source>
        <dbReference type="Proteomes" id="UP000317763"/>
    </source>
</evidence>
<gene>
    <name evidence="7 10" type="primary">pgl</name>
    <name evidence="10" type="ORF">Ttaiw_00981</name>
</gene>
<name>A0A554XA35_9BURK</name>
<evidence type="ECO:0000256" key="6">
    <source>
        <dbReference type="ARBA" id="ARBA00020337"/>
    </source>
</evidence>
<dbReference type="Pfam" id="PF01182">
    <property type="entry name" value="Glucosamine_iso"/>
    <property type="match status" value="1"/>
</dbReference>
<dbReference type="PANTHER" id="PTHR11054">
    <property type="entry name" value="6-PHOSPHOGLUCONOLACTONASE"/>
    <property type="match status" value="1"/>
</dbReference>
<dbReference type="SUPFAM" id="SSF100950">
    <property type="entry name" value="NagB/RpiA/CoA transferase-like"/>
    <property type="match status" value="1"/>
</dbReference>
<evidence type="ECO:0000256" key="3">
    <source>
        <dbReference type="ARBA" id="ARBA00004961"/>
    </source>
</evidence>
<evidence type="ECO:0000256" key="8">
    <source>
        <dbReference type="SAM" id="MobiDB-lite"/>
    </source>
</evidence>
<dbReference type="OrthoDB" id="9810967at2"/>
<dbReference type="EC" id="3.1.1.31" evidence="5 7"/>
<proteinExistence type="inferred from homology"/>
<evidence type="ECO:0000256" key="7">
    <source>
        <dbReference type="RuleBase" id="RU365095"/>
    </source>
</evidence>
<dbReference type="EMBL" id="VJOM01000008">
    <property type="protein sequence ID" value="TSE32659.1"/>
    <property type="molecule type" value="Genomic_DNA"/>
</dbReference>
<evidence type="ECO:0000256" key="5">
    <source>
        <dbReference type="ARBA" id="ARBA00013198"/>
    </source>
</evidence>
<dbReference type="GO" id="GO:0005975">
    <property type="term" value="P:carbohydrate metabolic process"/>
    <property type="evidence" value="ECO:0007669"/>
    <property type="project" value="UniProtKB-UniRule"/>
</dbReference>
<dbReference type="InterPro" id="IPR037171">
    <property type="entry name" value="NagB/RpiA_transferase-like"/>
</dbReference>
<dbReference type="Proteomes" id="UP000317763">
    <property type="component" value="Unassembled WGS sequence"/>
</dbReference>
<dbReference type="InterPro" id="IPR005900">
    <property type="entry name" value="6-phosphogluconolactonase_DevB"/>
</dbReference>
<keyword evidence="7 10" id="KW-0378">Hydrolase</keyword>
<organism evidence="10 11">
    <name type="scientific">Tepidimonas taiwanensis</name>
    <dbReference type="NCBI Taxonomy" id="307486"/>
    <lineage>
        <taxon>Bacteria</taxon>
        <taxon>Pseudomonadati</taxon>
        <taxon>Pseudomonadota</taxon>
        <taxon>Betaproteobacteria</taxon>
        <taxon>Burkholderiales</taxon>
        <taxon>Tepidimonas</taxon>
    </lineage>
</organism>
<dbReference type="UniPathway" id="UPA00115">
    <property type="reaction ID" value="UER00409"/>
</dbReference>
<evidence type="ECO:0000256" key="4">
    <source>
        <dbReference type="ARBA" id="ARBA00010662"/>
    </source>
</evidence>
<evidence type="ECO:0000259" key="9">
    <source>
        <dbReference type="Pfam" id="PF01182"/>
    </source>
</evidence>
<dbReference type="Gene3D" id="3.40.50.1360">
    <property type="match status" value="1"/>
</dbReference>
<comment type="function">
    <text evidence="2 7">Hydrolysis of 6-phosphogluconolactone to 6-phosphogluconate.</text>
</comment>
<dbReference type="GO" id="GO:0006098">
    <property type="term" value="P:pentose-phosphate shunt"/>
    <property type="evidence" value="ECO:0007669"/>
    <property type="project" value="UniProtKB-UniPathway"/>
</dbReference>
<evidence type="ECO:0000256" key="2">
    <source>
        <dbReference type="ARBA" id="ARBA00002681"/>
    </source>
</evidence>
<dbReference type="CDD" id="cd01400">
    <property type="entry name" value="6PGL"/>
    <property type="match status" value="1"/>
</dbReference>
<comment type="pathway">
    <text evidence="3 7">Carbohydrate degradation; pentose phosphate pathway; D-ribulose 5-phosphate from D-glucose 6-phosphate (oxidative stage): step 2/3.</text>
</comment>